<keyword evidence="1" id="KW-0472">Membrane</keyword>
<sequence length="281" mass="30992">RAHQGRRWALGAFAFAILALGPRLHVNGEVLPVPLPQAIVSHLPILGGTRTPIRYLAAAQLFLAMAVAMGWAGWQRSGRRGAIARDPEAALTVPSLLLTRGELLIGAAILLTCLSAPLRFTAEPIPRVYETIRQRSAGETATLLHVPGMLAREDLLYQTVHRQRLVDDVSSAMPLHTGSEDALRTQAWETFALGFAQPGFVKNLTEDQRGALQQMAREYFGQFGIRWVVVPSDPAHQMAGSADRLPHNMVGPTAYQAYRENFKLLEPVWEQEKDGVTVFEF</sequence>
<accession>A0A956LWW7</accession>
<evidence type="ECO:0000313" key="3">
    <source>
        <dbReference type="Proteomes" id="UP000697710"/>
    </source>
</evidence>
<dbReference type="EMBL" id="JAGQHR010000098">
    <property type="protein sequence ID" value="MCA9727029.1"/>
    <property type="molecule type" value="Genomic_DNA"/>
</dbReference>
<name>A0A956LWW7_UNCEI</name>
<dbReference type="AlphaFoldDB" id="A0A956LWW7"/>
<gene>
    <name evidence="2" type="ORF">KC729_05045</name>
</gene>
<feature type="transmembrane region" description="Helical" evidence="1">
    <location>
        <begin position="52"/>
        <end position="74"/>
    </location>
</feature>
<reference evidence="2" key="2">
    <citation type="journal article" date="2021" name="Microbiome">
        <title>Successional dynamics and alternative stable states in a saline activated sludge microbial community over 9 years.</title>
        <authorList>
            <person name="Wang Y."/>
            <person name="Ye J."/>
            <person name="Ju F."/>
            <person name="Liu L."/>
            <person name="Boyd J.A."/>
            <person name="Deng Y."/>
            <person name="Parks D.H."/>
            <person name="Jiang X."/>
            <person name="Yin X."/>
            <person name="Woodcroft B.J."/>
            <person name="Tyson G.W."/>
            <person name="Hugenholtz P."/>
            <person name="Polz M.F."/>
            <person name="Zhang T."/>
        </authorList>
    </citation>
    <scope>NUCLEOTIDE SEQUENCE</scope>
    <source>
        <strain evidence="2">HKST-UBA01</strain>
    </source>
</reference>
<evidence type="ECO:0000256" key="1">
    <source>
        <dbReference type="SAM" id="Phobius"/>
    </source>
</evidence>
<reference evidence="2" key="1">
    <citation type="submission" date="2020-04" db="EMBL/GenBank/DDBJ databases">
        <authorList>
            <person name="Zhang T."/>
        </authorList>
    </citation>
    <scope>NUCLEOTIDE SEQUENCE</scope>
    <source>
        <strain evidence="2">HKST-UBA01</strain>
    </source>
</reference>
<organism evidence="2 3">
    <name type="scientific">Eiseniibacteriota bacterium</name>
    <dbReference type="NCBI Taxonomy" id="2212470"/>
    <lineage>
        <taxon>Bacteria</taxon>
        <taxon>Candidatus Eiseniibacteriota</taxon>
    </lineage>
</organism>
<dbReference type="Proteomes" id="UP000697710">
    <property type="component" value="Unassembled WGS sequence"/>
</dbReference>
<comment type="caution">
    <text evidence="2">The sequence shown here is derived from an EMBL/GenBank/DDBJ whole genome shotgun (WGS) entry which is preliminary data.</text>
</comment>
<keyword evidence="1" id="KW-0812">Transmembrane</keyword>
<proteinExistence type="predicted"/>
<keyword evidence="1" id="KW-1133">Transmembrane helix</keyword>
<evidence type="ECO:0000313" key="2">
    <source>
        <dbReference type="EMBL" id="MCA9727029.1"/>
    </source>
</evidence>
<protein>
    <submittedName>
        <fullName evidence="2">Uncharacterized protein</fullName>
    </submittedName>
</protein>
<feature type="non-terminal residue" evidence="2">
    <location>
        <position position="1"/>
    </location>
</feature>